<dbReference type="GO" id="GO:0005886">
    <property type="term" value="C:plasma membrane"/>
    <property type="evidence" value="ECO:0007669"/>
    <property type="project" value="UniProtKB-SubCell"/>
</dbReference>
<reference evidence="11" key="1">
    <citation type="journal article" date="2018" name="Insect Biochem. Mol. Biol.">
        <title>Functional characterization of olfactory receptors in the Oriental fruit fly Bactrocera dorsalis that respond to plant volatiles.</title>
        <authorList>
            <person name="Miyazaki H."/>
            <person name="Otake J."/>
            <person name="Mitsuno H."/>
            <person name="Ozaki K."/>
            <person name="Kanzaki R."/>
            <person name="Chui-Ting Chieng A."/>
            <person name="Kah-Wei Hee A."/>
            <person name="Nishida R."/>
            <person name="Ono H."/>
        </authorList>
    </citation>
    <scope>NUCLEOTIDE SEQUENCE</scope>
    <source>
        <tissue evidence="11">Chemosensory organs</tissue>
    </source>
</reference>
<dbReference type="PANTHER" id="PTHR21137">
    <property type="entry name" value="ODORANT RECEPTOR"/>
    <property type="match status" value="1"/>
</dbReference>
<protein>
    <recommendedName>
        <fullName evidence="10">Odorant receptor</fullName>
    </recommendedName>
</protein>
<dbReference type="GO" id="GO:0005549">
    <property type="term" value="F:odorant binding"/>
    <property type="evidence" value="ECO:0007669"/>
    <property type="project" value="InterPro"/>
</dbReference>
<dbReference type="GO" id="GO:0004984">
    <property type="term" value="F:olfactory receptor activity"/>
    <property type="evidence" value="ECO:0007669"/>
    <property type="project" value="InterPro"/>
</dbReference>
<feature type="transmembrane region" description="Helical" evidence="10">
    <location>
        <begin position="81"/>
        <end position="105"/>
    </location>
</feature>
<comment type="subcellular location">
    <subcellularLocation>
        <location evidence="1 10">Cell membrane</location>
        <topology evidence="1 10">Multi-pass membrane protein</topology>
    </subcellularLocation>
</comment>
<evidence type="ECO:0000256" key="2">
    <source>
        <dbReference type="ARBA" id="ARBA00022475"/>
    </source>
</evidence>
<comment type="similarity">
    <text evidence="10">Belongs to the insect chemoreceptor superfamily. Heteromeric odorant receptor channel (TC 1.A.69) family.</text>
</comment>
<dbReference type="PANTHER" id="PTHR21137:SF35">
    <property type="entry name" value="ODORANT RECEPTOR 19A-RELATED"/>
    <property type="match status" value="1"/>
</dbReference>
<keyword evidence="6 10" id="KW-1133">Transmembrane helix</keyword>
<keyword evidence="8 10" id="KW-0675">Receptor</keyword>
<dbReference type="InterPro" id="IPR004117">
    <property type="entry name" value="7tm6_olfct_rcpt"/>
</dbReference>
<evidence type="ECO:0000256" key="1">
    <source>
        <dbReference type="ARBA" id="ARBA00004651"/>
    </source>
</evidence>
<dbReference type="GO" id="GO:0007165">
    <property type="term" value="P:signal transduction"/>
    <property type="evidence" value="ECO:0007669"/>
    <property type="project" value="UniProtKB-KW"/>
</dbReference>
<evidence type="ECO:0000256" key="9">
    <source>
        <dbReference type="ARBA" id="ARBA00023224"/>
    </source>
</evidence>
<organism evidence="11">
    <name type="scientific">Bactrocera dorsalis</name>
    <name type="common">Oriental fruit fly</name>
    <name type="synonym">Dacus dorsalis</name>
    <dbReference type="NCBI Taxonomy" id="27457"/>
    <lineage>
        <taxon>Eukaryota</taxon>
        <taxon>Metazoa</taxon>
        <taxon>Ecdysozoa</taxon>
        <taxon>Arthropoda</taxon>
        <taxon>Hexapoda</taxon>
        <taxon>Insecta</taxon>
        <taxon>Pterygota</taxon>
        <taxon>Neoptera</taxon>
        <taxon>Endopterygota</taxon>
        <taxon>Diptera</taxon>
        <taxon>Brachycera</taxon>
        <taxon>Muscomorpha</taxon>
        <taxon>Tephritoidea</taxon>
        <taxon>Tephritidae</taxon>
        <taxon>Bactrocera</taxon>
        <taxon>Bactrocera</taxon>
    </lineage>
</organism>
<evidence type="ECO:0000256" key="3">
    <source>
        <dbReference type="ARBA" id="ARBA00022606"/>
    </source>
</evidence>
<feature type="transmembrane region" description="Helical" evidence="10">
    <location>
        <begin position="266"/>
        <end position="290"/>
    </location>
</feature>
<evidence type="ECO:0000256" key="6">
    <source>
        <dbReference type="ARBA" id="ARBA00022989"/>
    </source>
</evidence>
<keyword evidence="5 10" id="KW-0552">Olfaction</keyword>
<keyword evidence="2" id="KW-1003">Cell membrane</keyword>
<feature type="transmembrane region" description="Helical" evidence="10">
    <location>
        <begin position="45"/>
        <end position="69"/>
    </location>
</feature>
<evidence type="ECO:0000256" key="8">
    <source>
        <dbReference type="ARBA" id="ARBA00023170"/>
    </source>
</evidence>
<evidence type="ECO:0000256" key="5">
    <source>
        <dbReference type="ARBA" id="ARBA00022725"/>
    </source>
</evidence>
<dbReference type="OrthoDB" id="6597368at2759"/>
<feature type="transmembrane region" description="Helical" evidence="10">
    <location>
        <begin position="138"/>
        <end position="160"/>
    </location>
</feature>
<evidence type="ECO:0000256" key="7">
    <source>
        <dbReference type="ARBA" id="ARBA00023136"/>
    </source>
</evidence>
<sequence>MRKLTYLLYGRGATKFETNESFQLLFQCWSLVGIKPLKLYRLRGMLHMCFCWALLLLCPFTFFMGYLHTLETEPITVQLNILQAICNIIGLPLKAIAITILLTHLRSAEPNFARLDARYQSVASREQIKNCVVVSTRLLASVGFMFHFYGSTAYLQALLTRGYPMGEWLPFIDYIPRLTIRYWAHFIFEVFHVTFLLTVQASMDAFPAVYIRSLRTHLKLLTERVSHLGENPEFTDEQNYDELVDCIVTHQELLEAKNTLGSVCSLTLFVQFVVVAAALCVSMLNCFVFADRQQQVVTAIYYFGVIMQIMPTCYQASMIEADSAKLPDSIFHCNWLAMDKRSRKLIIYFLHRAQKNITFVALKFFNINLTTNLSIIKFAFSLYTWMSNMGFGDNFKDLLE</sequence>
<keyword evidence="7 10" id="KW-0472">Membrane</keyword>
<name>A0A348AZP2_BACDO</name>
<dbReference type="EMBL" id="FX985883">
    <property type="protein sequence ID" value="BBD43418.1"/>
    <property type="molecule type" value="mRNA"/>
</dbReference>
<dbReference type="Pfam" id="PF02949">
    <property type="entry name" value="7tm_6"/>
    <property type="match status" value="1"/>
</dbReference>
<dbReference type="AlphaFoldDB" id="A0A348AZP2"/>
<keyword evidence="9 10" id="KW-0807">Transducer</keyword>
<gene>
    <name evidence="11" type="primary">BdorOR7a-7</name>
</gene>
<accession>A0A348AZP2</accession>
<keyword evidence="4 10" id="KW-0812">Transmembrane</keyword>
<comment type="caution">
    <text evidence="10">Lacks conserved residue(s) required for the propagation of feature annotation.</text>
</comment>
<evidence type="ECO:0000256" key="10">
    <source>
        <dbReference type="RuleBase" id="RU351113"/>
    </source>
</evidence>
<evidence type="ECO:0000313" key="11">
    <source>
        <dbReference type="EMBL" id="BBD43418.1"/>
    </source>
</evidence>
<keyword evidence="3 10" id="KW-0716">Sensory transduction</keyword>
<evidence type="ECO:0000256" key="4">
    <source>
        <dbReference type="ARBA" id="ARBA00022692"/>
    </source>
</evidence>
<proteinExistence type="evidence at transcript level"/>